<name>A0ABQ7G9V1_DUNSA</name>
<reference evidence="2" key="1">
    <citation type="submission" date="2017-08" db="EMBL/GenBank/DDBJ databases">
        <authorList>
            <person name="Polle J.E."/>
            <person name="Barry K."/>
            <person name="Cushman J."/>
            <person name="Schmutz J."/>
            <person name="Tran D."/>
            <person name="Hathwaick L.T."/>
            <person name="Yim W.C."/>
            <person name="Jenkins J."/>
            <person name="Mckie-Krisberg Z.M."/>
            <person name="Prochnik S."/>
            <person name="Lindquist E."/>
            <person name="Dockter R.B."/>
            <person name="Adam C."/>
            <person name="Molina H."/>
            <person name="Bunkerborg J."/>
            <person name="Jin E."/>
            <person name="Buchheim M."/>
            <person name="Magnuson J."/>
        </authorList>
    </citation>
    <scope>NUCLEOTIDE SEQUENCE</scope>
    <source>
        <strain evidence="2">CCAP 19/18</strain>
    </source>
</reference>
<evidence type="ECO:0000313" key="3">
    <source>
        <dbReference type="Proteomes" id="UP000815325"/>
    </source>
</evidence>
<feature type="region of interest" description="Disordered" evidence="1">
    <location>
        <begin position="156"/>
        <end position="206"/>
    </location>
</feature>
<organism evidence="2 3">
    <name type="scientific">Dunaliella salina</name>
    <name type="common">Green alga</name>
    <name type="synonym">Protococcus salinus</name>
    <dbReference type="NCBI Taxonomy" id="3046"/>
    <lineage>
        <taxon>Eukaryota</taxon>
        <taxon>Viridiplantae</taxon>
        <taxon>Chlorophyta</taxon>
        <taxon>core chlorophytes</taxon>
        <taxon>Chlorophyceae</taxon>
        <taxon>CS clade</taxon>
        <taxon>Chlamydomonadales</taxon>
        <taxon>Dunaliellaceae</taxon>
        <taxon>Dunaliella</taxon>
    </lineage>
</organism>
<gene>
    <name evidence="2" type="ORF">DUNSADRAFT_13200</name>
</gene>
<feature type="compositionally biased region" description="Low complexity" evidence="1">
    <location>
        <begin position="189"/>
        <end position="206"/>
    </location>
</feature>
<evidence type="ECO:0000313" key="2">
    <source>
        <dbReference type="EMBL" id="KAF5831384.1"/>
    </source>
</evidence>
<comment type="caution">
    <text evidence="2">The sequence shown here is derived from an EMBL/GenBank/DDBJ whole genome shotgun (WGS) entry which is preliminary data.</text>
</comment>
<feature type="non-terminal residue" evidence="2">
    <location>
        <position position="1"/>
    </location>
</feature>
<dbReference type="Proteomes" id="UP000815325">
    <property type="component" value="Unassembled WGS sequence"/>
</dbReference>
<accession>A0ABQ7G9V1</accession>
<dbReference type="EMBL" id="MU069953">
    <property type="protein sequence ID" value="KAF5831384.1"/>
    <property type="molecule type" value="Genomic_DNA"/>
</dbReference>
<proteinExistence type="predicted"/>
<evidence type="ECO:0000256" key="1">
    <source>
        <dbReference type="SAM" id="MobiDB-lite"/>
    </source>
</evidence>
<keyword evidence="3" id="KW-1185">Reference proteome</keyword>
<protein>
    <submittedName>
        <fullName evidence="2">Uncharacterized protein</fullName>
    </submittedName>
</protein>
<sequence length="361" mass="39017">AAFHFEGAGMLAEVEKGEDEMDVVMAALHLASEDDAIKTRTHIPLPVDSFSKRLDGLVVECGMRVLPDHSQEEQLSLVLGHLYSTWGMKIATEMYEGSFSPYRVYMQNVLSQKCGTQASAAAVVHSLLKRLHNTGRLNFRAKVAVPVDPTGLPVAAPPGKAPVTPQLAPGTNVRPAVPTASLGDTATTSSSGSSSSSSSSSSHSSSSEAVQWASGPQLLVAMLDQLKRFYWSWYWPVESESGFEECARVLLTDDRAGKVNPAVGVITRTGRPFGDVGLSLLACERLVQVLGRTDPYSWQHAMQMRDYGTLLLHVGQVEEGKELLSRYMDWLQAGGDKQAGVANAHGLLVQQLLERQQPVSS</sequence>